<protein>
    <submittedName>
        <fullName evidence="6">(-)-amorpha-4,7(11)-diene synthase</fullName>
    </submittedName>
</protein>
<dbReference type="SFLD" id="SFLDS00005">
    <property type="entry name" value="Isoprenoid_Synthase_Type_I"/>
    <property type="match status" value="1"/>
</dbReference>
<dbReference type="SUPFAM" id="SSF48239">
    <property type="entry name" value="Terpenoid cyclases/Protein prenyltransferases"/>
    <property type="match status" value="1"/>
</dbReference>
<dbReference type="Pfam" id="PF01397">
    <property type="entry name" value="Terpene_synth"/>
    <property type="match status" value="1"/>
</dbReference>
<dbReference type="InterPro" id="IPR036965">
    <property type="entry name" value="Terpene_synth_N_sf"/>
</dbReference>
<dbReference type="PANTHER" id="PTHR31225">
    <property type="entry name" value="OS04G0344100 PROTEIN-RELATED"/>
    <property type="match status" value="1"/>
</dbReference>
<dbReference type="FunFam" id="1.50.10.130:FF:000001">
    <property type="entry name" value="Isoprene synthase, chloroplastic"/>
    <property type="match status" value="1"/>
</dbReference>
<sequence length="547" mass="63591">MGCNQVSFRPFRSTSPSFWGDIFLNYEKKAELSDAERLVEDLKEEVRKAIAGALANPKEHVNLLKLIDVIQRLGIPYYFEEEITNALQHVYDTYGDDWNFGSPSIWFRLLRQHGFYVSCDIFNKYFKDEHGAFKESLTNDAEEMLELYEATCLRVHGEVVLDKALEFTKSHLANIAKDPHCSNATLSTYIQEALDTPLYKRIPRLATLSYIRFYEKQASHDESLLKLAKLGFNWLQSQHKSDLNQISKWWKDVDIQKNLPYVRDRVVECYFWACGSCSEPKYSLGRVFFAKVIQVGTIIDDTFDAYGTYEELLTFTDAVERWSITCLDELPEYMKFAYQVLLDLYVEMEPIVEKEKLTPLFNCAKAYMKQFVRAYMVEAKCLHEGRIPTVDEHRSIAYKTGTCGFMMSACYLGMGDIITNESINWISGEPPIFIAASKIGRLLNDIAGYKKEQEREHFQSFVQCYEKQYDVGEEDAINLVRKDIEDVWKDITRESLMCKDVPRPLIMVVVNYARALYCLYKFNDSFTEVGEDIKDHIKRLFIDPLTI</sequence>
<feature type="coiled-coil region" evidence="3">
    <location>
        <begin position="25"/>
        <end position="52"/>
    </location>
</feature>
<keyword evidence="2" id="KW-0479">Metal-binding</keyword>
<dbReference type="Gene3D" id="1.50.10.130">
    <property type="entry name" value="Terpene synthase, N-terminal domain"/>
    <property type="match status" value="1"/>
</dbReference>
<evidence type="ECO:0000259" key="5">
    <source>
        <dbReference type="Pfam" id="PF03936"/>
    </source>
</evidence>
<dbReference type="Gene3D" id="1.10.600.10">
    <property type="entry name" value="Farnesyl Diphosphate Synthase"/>
    <property type="match status" value="1"/>
</dbReference>
<dbReference type="InterPro" id="IPR008949">
    <property type="entry name" value="Isoprenoid_synthase_dom_sf"/>
</dbReference>
<dbReference type="GO" id="GO:0016102">
    <property type="term" value="P:diterpenoid biosynthetic process"/>
    <property type="evidence" value="ECO:0007669"/>
    <property type="project" value="InterPro"/>
</dbReference>
<dbReference type="SFLD" id="SFLDG01019">
    <property type="entry name" value="Terpene_Cyclase_Like_1_C_Termi"/>
    <property type="match status" value="1"/>
</dbReference>
<evidence type="ECO:0000313" key="6">
    <source>
        <dbReference type="EMBL" id="AYV65216.1"/>
    </source>
</evidence>
<feature type="domain" description="Terpene synthase N-terminal" evidence="4">
    <location>
        <begin position="19"/>
        <end position="194"/>
    </location>
</feature>
<proteinExistence type="evidence at transcript level"/>
<comment type="cofactor">
    <cofactor evidence="1">
        <name>Mg(2+)</name>
        <dbReference type="ChEBI" id="CHEBI:18420"/>
    </cofactor>
</comment>
<feature type="domain" description="Terpene synthase metal-binding" evidence="5">
    <location>
        <begin position="251"/>
        <end position="490"/>
    </location>
</feature>
<keyword evidence="3" id="KW-0175">Coiled coil</keyword>
<dbReference type="InterPro" id="IPR008930">
    <property type="entry name" value="Terpenoid_cyclase/PrenylTrfase"/>
</dbReference>
<dbReference type="AlphaFoldDB" id="A0A5K6WE80"/>
<accession>A0A5K6WE80</accession>
<organism evidence="6">
    <name type="scientific">Ageratina adenophora</name>
    <dbReference type="NCBI Taxonomy" id="176616"/>
    <lineage>
        <taxon>Eukaryota</taxon>
        <taxon>Viridiplantae</taxon>
        <taxon>Streptophyta</taxon>
        <taxon>Embryophyta</taxon>
        <taxon>Tracheophyta</taxon>
        <taxon>Spermatophyta</taxon>
        <taxon>Magnoliopsida</taxon>
        <taxon>eudicotyledons</taxon>
        <taxon>Gunneridae</taxon>
        <taxon>Pentapetalae</taxon>
        <taxon>asterids</taxon>
        <taxon>campanulids</taxon>
        <taxon>Asterales</taxon>
        <taxon>Asteraceae</taxon>
        <taxon>Asteroideae</taxon>
        <taxon>Heliantheae alliance</taxon>
        <taxon>Eupatorieae</taxon>
        <taxon>Ageratina</taxon>
    </lineage>
</organism>
<evidence type="ECO:0000256" key="1">
    <source>
        <dbReference type="ARBA" id="ARBA00001946"/>
    </source>
</evidence>
<evidence type="ECO:0000256" key="3">
    <source>
        <dbReference type="SAM" id="Coils"/>
    </source>
</evidence>
<name>A0A5K6WE80_9ASTR</name>
<evidence type="ECO:0000256" key="2">
    <source>
        <dbReference type="ARBA" id="ARBA00022723"/>
    </source>
</evidence>
<dbReference type="SUPFAM" id="SSF48576">
    <property type="entry name" value="Terpenoid synthases"/>
    <property type="match status" value="1"/>
</dbReference>
<dbReference type="InterPro" id="IPR050148">
    <property type="entry name" value="Terpene_synthase-like"/>
</dbReference>
<dbReference type="InterPro" id="IPR005630">
    <property type="entry name" value="Terpene_synthase_metal-bd"/>
</dbReference>
<dbReference type="GO" id="GO:0046246">
    <property type="term" value="P:terpene biosynthetic process"/>
    <property type="evidence" value="ECO:0007669"/>
    <property type="project" value="UniProtKB-ARBA"/>
</dbReference>
<dbReference type="InterPro" id="IPR034741">
    <property type="entry name" value="Terpene_cyclase-like_1_C"/>
</dbReference>
<reference evidence="6" key="1">
    <citation type="submission" date="2018-02" db="EMBL/GenBank/DDBJ databases">
        <title>Characterization of defensive sesquiterpenes and a novel (-)-amorpha-4,7(11)-diene synthase responsible for biosynthesis of defensive cadinenes from the invasive weed Eupatorium adenophorum.</title>
        <authorList>
            <person name="Liu Y."/>
            <person name="Luo S.-H."/>
            <person name="Hua J."/>
            <person name="Li D.-S."/>
            <person name="Ling Y."/>
            <person name="Luo Q."/>
            <person name="Li S.-H."/>
        </authorList>
    </citation>
    <scope>NUCLEOTIDE SEQUENCE</scope>
</reference>
<dbReference type="InterPro" id="IPR044814">
    <property type="entry name" value="Terpene_cyclase_plant_C1"/>
</dbReference>
<dbReference type="PANTHER" id="PTHR31225:SF250">
    <property type="entry name" value="(-)-BETA-CARYOPHYLLENE SYNTHASE"/>
    <property type="match status" value="1"/>
</dbReference>
<dbReference type="FunFam" id="1.10.600.10:FF:000007">
    <property type="entry name" value="Isoprene synthase, chloroplastic"/>
    <property type="match status" value="1"/>
</dbReference>
<gene>
    <name evidence="6" type="primary">TPS1</name>
</gene>
<dbReference type="InterPro" id="IPR001906">
    <property type="entry name" value="Terpene_synth_N"/>
</dbReference>
<evidence type="ECO:0000259" key="4">
    <source>
        <dbReference type="Pfam" id="PF01397"/>
    </source>
</evidence>
<dbReference type="CDD" id="cd00684">
    <property type="entry name" value="Terpene_cyclase_plant_C1"/>
    <property type="match status" value="1"/>
</dbReference>
<dbReference type="GO" id="GO:0000287">
    <property type="term" value="F:magnesium ion binding"/>
    <property type="evidence" value="ECO:0007669"/>
    <property type="project" value="InterPro"/>
</dbReference>
<dbReference type="GO" id="GO:0034005">
    <property type="term" value="F:germacrene-A synthase activity"/>
    <property type="evidence" value="ECO:0007669"/>
    <property type="project" value="UniProtKB-ARBA"/>
</dbReference>
<dbReference type="Pfam" id="PF03936">
    <property type="entry name" value="Terpene_synth_C"/>
    <property type="match status" value="1"/>
</dbReference>
<dbReference type="EMBL" id="MG923955">
    <property type="protein sequence ID" value="AYV65216.1"/>
    <property type="molecule type" value="mRNA"/>
</dbReference>